<dbReference type="Gene3D" id="2.160.20.10">
    <property type="entry name" value="Single-stranded right-handed beta-helix, Pectin lyase-like"/>
    <property type="match status" value="1"/>
</dbReference>
<feature type="domain" description="Pectinesterase catalytic" evidence="4">
    <location>
        <begin position="17"/>
        <end position="84"/>
    </location>
</feature>
<dbReference type="EMBL" id="JBHLWN010000035">
    <property type="protein sequence ID" value="MFC0212773.1"/>
    <property type="molecule type" value="Genomic_DNA"/>
</dbReference>
<dbReference type="Proteomes" id="UP001589776">
    <property type="component" value="Unassembled WGS sequence"/>
</dbReference>
<evidence type="ECO:0000313" key="5">
    <source>
        <dbReference type="EMBL" id="MFC0212773.1"/>
    </source>
</evidence>
<dbReference type="InterPro" id="IPR000070">
    <property type="entry name" value="Pectinesterase_cat"/>
</dbReference>
<keyword evidence="6" id="KW-1185">Reference proteome</keyword>
<evidence type="ECO:0000313" key="6">
    <source>
        <dbReference type="Proteomes" id="UP001589776"/>
    </source>
</evidence>
<comment type="similarity">
    <text evidence="1">Belongs to the pectinesterase family.</text>
</comment>
<evidence type="ECO:0000256" key="3">
    <source>
        <dbReference type="ARBA" id="ARBA00023085"/>
    </source>
</evidence>
<dbReference type="Pfam" id="PF01095">
    <property type="entry name" value="Pectinesterase"/>
    <property type="match status" value="1"/>
</dbReference>
<dbReference type="RefSeq" id="WP_377469996.1">
    <property type="nucleotide sequence ID" value="NZ_JBHLWN010000035.1"/>
</dbReference>
<gene>
    <name evidence="5" type="ORF">ACFFK0_09900</name>
</gene>
<organism evidence="5 6">
    <name type="scientific">Paenibacillus chartarius</name>
    <dbReference type="NCBI Taxonomy" id="747481"/>
    <lineage>
        <taxon>Bacteria</taxon>
        <taxon>Bacillati</taxon>
        <taxon>Bacillota</taxon>
        <taxon>Bacilli</taxon>
        <taxon>Bacillales</taxon>
        <taxon>Paenibacillaceae</taxon>
        <taxon>Paenibacillus</taxon>
    </lineage>
</organism>
<evidence type="ECO:0000256" key="1">
    <source>
        <dbReference type="ARBA" id="ARBA00008891"/>
    </source>
</evidence>
<accession>A0ABV6DJE2</accession>
<sequence>MRLVGEDAARTVLVYVAFIRTWLDEAIKPEGWHNWDQPYRETTSRYAEYGSYGPGAASEKRAPWARQLSDAEAERYRTSNVLAGNDGWTPSIEPRNELRYRLFGEKS</sequence>
<evidence type="ECO:0000259" key="4">
    <source>
        <dbReference type="Pfam" id="PF01095"/>
    </source>
</evidence>
<dbReference type="SUPFAM" id="SSF51126">
    <property type="entry name" value="Pectin lyase-like"/>
    <property type="match status" value="1"/>
</dbReference>
<dbReference type="PANTHER" id="PTHR31321">
    <property type="entry name" value="ACYL-COA THIOESTER HYDROLASE YBHC-RELATED"/>
    <property type="match status" value="1"/>
</dbReference>
<evidence type="ECO:0000256" key="2">
    <source>
        <dbReference type="ARBA" id="ARBA00022801"/>
    </source>
</evidence>
<keyword evidence="2" id="KW-0378">Hydrolase</keyword>
<name>A0ABV6DJE2_9BACL</name>
<dbReference type="InterPro" id="IPR012334">
    <property type="entry name" value="Pectin_lyas_fold"/>
</dbReference>
<dbReference type="PANTHER" id="PTHR31321:SF57">
    <property type="entry name" value="PECTINESTERASE 53-RELATED"/>
    <property type="match status" value="1"/>
</dbReference>
<proteinExistence type="inferred from homology"/>
<protein>
    <submittedName>
        <fullName evidence="5">Pectinesterase family protein</fullName>
    </submittedName>
</protein>
<comment type="caution">
    <text evidence="5">The sequence shown here is derived from an EMBL/GenBank/DDBJ whole genome shotgun (WGS) entry which is preliminary data.</text>
</comment>
<dbReference type="InterPro" id="IPR011050">
    <property type="entry name" value="Pectin_lyase_fold/virulence"/>
</dbReference>
<keyword evidence="3" id="KW-0063">Aspartyl esterase</keyword>
<reference evidence="5 6" key="1">
    <citation type="submission" date="2024-09" db="EMBL/GenBank/DDBJ databases">
        <authorList>
            <person name="Sun Q."/>
            <person name="Mori K."/>
        </authorList>
    </citation>
    <scope>NUCLEOTIDE SEQUENCE [LARGE SCALE GENOMIC DNA]</scope>
    <source>
        <strain evidence="5 6">CCM 7759</strain>
    </source>
</reference>